<dbReference type="Gramene" id="TVU05032">
    <property type="protein sequence ID" value="TVU05032"/>
    <property type="gene ID" value="EJB05_48180"/>
</dbReference>
<evidence type="ECO:0000313" key="6">
    <source>
        <dbReference type="Proteomes" id="UP000324897"/>
    </source>
</evidence>
<dbReference type="PROSITE" id="PS50144">
    <property type="entry name" value="MATH"/>
    <property type="match status" value="1"/>
</dbReference>
<gene>
    <name evidence="5" type="ORF">EJB05_48180</name>
</gene>
<dbReference type="InterPro" id="IPR011333">
    <property type="entry name" value="SKP1/BTB/POZ_sf"/>
</dbReference>
<comment type="similarity">
    <text evidence="2">Belongs to the Tdpoz family.</text>
</comment>
<dbReference type="InterPro" id="IPR056423">
    <property type="entry name" value="BACK_BPM_SPOP"/>
</dbReference>
<dbReference type="Pfam" id="PF00651">
    <property type="entry name" value="BTB"/>
    <property type="match status" value="1"/>
</dbReference>
<dbReference type="GO" id="GO:0016567">
    <property type="term" value="P:protein ubiquitination"/>
    <property type="evidence" value="ECO:0007669"/>
    <property type="project" value="InterPro"/>
</dbReference>
<evidence type="ECO:0000313" key="5">
    <source>
        <dbReference type="EMBL" id="TVU05032.1"/>
    </source>
</evidence>
<dbReference type="SUPFAM" id="SSF49599">
    <property type="entry name" value="TRAF domain-like"/>
    <property type="match status" value="1"/>
</dbReference>
<name>A0A5J9T172_9POAL</name>
<reference evidence="5 6" key="1">
    <citation type="journal article" date="2019" name="Sci. Rep.">
        <title>A high-quality genome of Eragrostis curvula grass provides insights into Poaceae evolution and supports new strategies to enhance forage quality.</title>
        <authorList>
            <person name="Carballo J."/>
            <person name="Santos B.A.C.M."/>
            <person name="Zappacosta D."/>
            <person name="Garbus I."/>
            <person name="Selva J.P."/>
            <person name="Gallo C.A."/>
            <person name="Diaz A."/>
            <person name="Albertini E."/>
            <person name="Caccamo M."/>
            <person name="Echenique V."/>
        </authorList>
    </citation>
    <scope>NUCLEOTIDE SEQUENCE [LARGE SCALE GENOMIC DNA]</scope>
    <source>
        <strain evidence="6">cv. Victoria</strain>
        <tissue evidence="5">Leaf</tissue>
    </source>
</reference>
<feature type="non-terminal residue" evidence="5">
    <location>
        <position position="1"/>
    </location>
</feature>
<dbReference type="InterPro" id="IPR008974">
    <property type="entry name" value="TRAF-like"/>
</dbReference>
<evidence type="ECO:0000259" key="3">
    <source>
        <dbReference type="PROSITE" id="PS50097"/>
    </source>
</evidence>
<dbReference type="PANTHER" id="PTHR26379:SF469">
    <property type="entry name" value="MAB1"/>
    <property type="match status" value="1"/>
</dbReference>
<proteinExistence type="inferred from homology"/>
<dbReference type="InterPro" id="IPR002083">
    <property type="entry name" value="MATH/TRAF_dom"/>
</dbReference>
<dbReference type="Proteomes" id="UP000324897">
    <property type="component" value="Unassembled WGS sequence"/>
</dbReference>
<dbReference type="Gene3D" id="3.30.710.10">
    <property type="entry name" value="Potassium Channel Kv1.1, Chain A"/>
    <property type="match status" value="1"/>
</dbReference>
<feature type="domain" description="BTB" evidence="3">
    <location>
        <begin position="163"/>
        <end position="230"/>
    </location>
</feature>
<sequence length="339" mass="37242">MYGSCYTQFELEHPERKKLAVGPSSVSSQEISAAGHLWRIDFYPRGYTEDDGEYVSILLKLVSDSNNVKAILHAFVVDRNGQASSSHERESQIYPPDGNRSNCFGWPRFAKRSDLGSFVWNGVVTITCGVIIEPEPMDNNPLCVPPSDIGSHLGKLLDSPEGSDVSFVVDGDTFPAHRTILASRSPVFKAELLGSMADAKMPSITLHAIAAATFKVMLRFMYTDALPGDDELGDSPNEVFEDLLAVADRYALDRLKLMCATKLWENVTVDTIVATLSCAETYNCPELNRKCIAFFTDEKNFKKVVLTDGYIQMAQKSCIVAMSALPSAPLLGKDLGHNT</sequence>
<comment type="caution">
    <text evidence="5">The sequence shown here is derived from an EMBL/GenBank/DDBJ whole genome shotgun (WGS) entry which is preliminary data.</text>
</comment>
<evidence type="ECO:0000259" key="4">
    <source>
        <dbReference type="PROSITE" id="PS50144"/>
    </source>
</evidence>
<evidence type="ECO:0000256" key="1">
    <source>
        <dbReference type="ARBA" id="ARBA00004906"/>
    </source>
</evidence>
<keyword evidence="6" id="KW-1185">Reference proteome</keyword>
<dbReference type="EMBL" id="RWGY01000051">
    <property type="protein sequence ID" value="TVU05032.1"/>
    <property type="molecule type" value="Genomic_DNA"/>
</dbReference>
<dbReference type="CDD" id="cd00121">
    <property type="entry name" value="MATH"/>
    <property type="match status" value="1"/>
</dbReference>
<evidence type="ECO:0008006" key="7">
    <source>
        <dbReference type="Google" id="ProtNLM"/>
    </source>
</evidence>
<accession>A0A5J9T172</accession>
<feature type="domain" description="MATH" evidence="4">
    <location>
        <begin position="4"/>
        <end position="130"/>
    </location>
</feature>
<dbReference type="Pfam" id="PF24570">
    <property type="entry name" value="BACK_BPM_SPOP"/>
    <property type="match status" value="1"/>
</dbReference>
<dbReference type="Pfam" id="PF22486">
    <property type="entry name" value="MATH_2"/>
    <property type="match status" value="1"/>
</dbReference>
<protein>
    <recommendedName>
        <fullName evidence="7">BTB domain-containing protein</fullName>
    </recommendedName>
</protein>
<organism evidence="5 6">
    <name type="scientific">Eragrostis curvula</name>
    <name type="common">weeping love grass</name>
    <dbReference type="NCBI Taxonomy" id="38414"/>
    <lineage>
        <taxon>Eukaryota</taxon>
        <taxon>Viridiplantae</taxon>
        <taxon>Streptophyta</taxon>
        <taxon>Embryophyta</taxon>
        <taxon>Tracheophyta</taxon>
        <taxon>Spermatophyta</taxon>
        <taxon>Magnoliopsida</taxon>
        <taxon>Liliopsida</taxon>
        <taxon>Poales</taxon>
        <taxon>Poaceae</taxon>
        <taxon>PACMAD clade</taxon>
        <taxon>Chloridoideae</taxon>
        <taxon>Eragrostideae</taxon>
        <taxon>Eragrostidinae</taxon>
        <taxon>Eragrostis</taxon>
    </lineage>
</organism>
<dbReference type="SUPFAM" id="SSF54695">
    <property type="entry name" value="POZ domain"/>
    <property type="match status" value="1"/>
</dbReference>
<dbReference type="Gene3D" id="2.60.210.10">
    <property type="entry name" value="Apoptosis, Tumor Necrosis Factor Receptor Associated Protein 2, Chain A"/>
    <property type="match status" value="1"/>
</dbReference>
<comment type="pathway">
    <text evidence="1">Protein modification; protein ubiquitination.</text>
</comment>
<dbReference type="InterPro" id="IPR000210">
    <property type="entry name" value="BTB/POZ_dom"/>
</dbReference>
<dbReference type="PANTHER" id="PTHR26379">
    <property type="entry name" value="BTB/POZ AND MATH DOMAIN-CONTAINING PROTEIN 1"/>
    <property type="match status" value="1"/>
</dbReference>
<dbReference type="OrthoDB" id="598013at2759"/>
<dbReference type="SMART" id="SM00225">
    <property type="entry name" value="BTB"/>
    <property type="match status" value="1"/>
</dbReference>
<dbReference type="InterPro" id="IPR045005">
    <property type="entry name" value="BPM1-6"/>
</dbReference>
<dbReference type="AlphaFoldDB" id="A0A5J9T172"/>
<evidence type="ECO:0000256" key="2">
    <source>
        <dbReference type="ARBA" id="ARBA00010846"/>
    </source>
</evidence>
<dbReference type="PROSITE" id="PS50097">
    <property type="entry name" value="BTB"/>
    <property type="match status" value="1"/>
</dbReference>